<evidence type="ECO:0000313" key="2">
    <source>
        <dbReference type="WBParaSite" id="PgR042_g091_t03"/>
    </source>
</evidence>
<keyword evidence="1" id="KW-1185">Reference proteome</keyword>
<evidence type="ECO:0000313" key="1">
    <source>
        <dbReference type="Proteomes" id="UP000887569"/>
    </source>
</evidence>
<name>A0A915BJ37_PARUN</name>
<proteinExistence type="predicted"/>
<dbReference type="WBParaSite" id="PgR042_g091_t03">
    <property type="protein sequence ID" value="PgR042_g091_t03"/>
    <property type="gene ID" value="PgR042_g091"/>
</dbReference>
<dbReference type="AlphaFoldDB" id="A0A915BJ37"/>
<protein>
    <submittedName>
        <fullName evidence="2">Chromo domain-containing protein</fullName>
    </submittedName>
</protein>
<accession>A0A915BJ37</accession>
<dbReference type="Proteomes" id="UP000887569">
    <property type="component" value="Unplaced"/>
</dbReference>
<organism evidence="1 2">
    <name type="scientific">Parascaris univalens</name>
    <name type="common">Nematode worm</name>
    <dbReference type="NCBI Taxonomy" id="6257"/>
    <lineage>
        <taxon>Eukaryota</taxon>
        <taxon>Metazoa</taxon>
        <taxon>Ecdysozoa</taxon>
        <taxon>Nematoda</taxon>
        <taxon>Chromadorea</taxon>
        <taxon>Rhabditida</taxon>
        <taxon>Spirurina</taxon>
        <taxon>Ascaridomorpha</taxon>
        <taxon>Ascaridoidea</taxon>
        <taxon>Ascarididae</taxon>
        <taxon>Parascaris</taxon>
    </lineage>
</organism>
<reference evidence="2" key="1">
    <citation type="submission" date="2022-11" db="UniProtKB">
        <authorList>
            <consortium name="WormBaseParasite"/>
        </authorList>
    </citation>
    <scope>IDENTIFICATION</scope>
</reference>
<sequence length="47" mass="5474">MTTAMVDHFCDSHVGMCLRSPYRWCGSLFDEHILMLVCSANPRSRWL</sequence>